<dbReference type="GO" id="GO:0003824">
    <property type="term" value="F:catalytic activity"/>
    <property type="evidence" value="ECO:0007669"/>
    <property type="project" value="InterPro"/>
</dbReference>
<dbReference type="OrthoDB" id="1577640at2759"/>
<dbReference type="SUPFAM" id="SSF53167">
    <property type="entry name" value="Purine and uridine phosphorylases"/>
    <property type="match status" value="1"/>
</dbReference>
<keyword evidence="4" id="KW-1185">Reference proteome</keyword>
<evidence type="ECO:0000259" key="2">
    <source>
        <dbReference type="Pfam" id="PF01048"/>
    </source>
</evidence>
<dbReference type="PANTHER" id="PTHR46082:SF11">
    <property type="entry name" value="AAA+ ATPASE DOMAIN-CONTAINING PROTEIN-RELATED"/>
    <property type="match status" value="1"/>
</dbReference>
<dbReference type="GO" id="GO:0009116">
    <property type="term" value="P:nucleoside metabolic process"/>
    <property type="evidence" value="ECO:0007669"/>
    <property type="project" value="InterPro"/>
</dbReference>
<evidence type="ECO:0000313" key="3">
    <source>
        <dbReference type="EMBL" id="KAF4631103.1"/>
    </source>
</evidence>
<evidence type="ECO:0000313" key="4">
    <source>
        <dbReference type="Proteomes" id="UP000566819"/>
    </source>
</evidence>
<dbReference type="Proteomes" id="UP000566819">
    <property type="component" value="Unassembled WGS sequence"/>
</dbReference>
<comment type="caution">
    <text evidence="3">The sequence shown here is derived from an EMBL/GenBank/DDBJ whole genome shotgun (WGS) entry which is preliminary data.</text>
</comment>
<sequence>MFPNCLVYLSQTNPSSAGNAANGEHLQGTVKEPSSLPDDTGLACWLQPATLAEMPGSSCQRSFSQVDLSNVLTADERLKEYYMIFVNAAIADNSVRLRNLAERVNTLRKCLYRLTISLQQTNRPFEGYDEFEQALRECDLFIRCFQPKKAGFKWDFNDNYGENLEAQIMMQISLISTSTIVLLAETFFSNDDREPGSFQPIPQLINFGRQKENPDPEIKSFEEFWGKIKRVMYQRKRKALPNPSSKEKESGSVTTFENLEKEIKHDLRQQMLNHAPPIPEPGVSRKYEVLGDQAQVPLNLDALPDEKLLERTQQRERFLRSAVGQHPFPSQAQKPPFSSPRRVWTLPDDGIISPPPMTPMTPLMQKTRLFFSCRTRRYVTLKKSRTFKLSTIEAFIVEKSRKIRCKGVDEVDEAITLEHELPSKSKGRRHPTTNHEMEDPDPSKVYFLDALRVELTKRGETTAKNTVITYRFPHPSDLKLFQELIREKELLKTYSPNKITSSKGQETSFQHLKLWKDDKTTEYTYTFCRNVSGDSAYAEFPLSKLQLNEKPKQKSNRIIQLDFVSDLYPPKGYPHALSPPNSFSKPKKRNSVSSLGSNISENTISQLKKMTTLAESMQFLLIEFKTSTDAKAFTDKFKDVHKILSAEYARDPFEYINRVPTDKSLLGNFGSNNSSFTNFSLLPDAMMSGPSSNSQSQVTTPPGSPRSDPRPVASPPASPRFLERRMDTISEPPPETHIANQDITKSTIAYTVGWICAIQIEMSAALAMLERRHKHPLDLDPTDLNAYAFGEIGSFNVVIGCLPFGIPGNSSSASVGTRMMSSFPKINIGLMVGVGGGVPSSNHDIRLGDVVVSKPGPFGGGVVQYDMGKMTSGGIFQRTGALPPPPRRLLGAVSLLEAFRDNDGYNHKMAEYLEIFRTGHLAERMRFTKPPQDQDELFAADYDHIEGQPTCALCDRDYLVRRKVRDEFPVVHYGTIASGNQVMKDAKKRDEVAKDFDVLCFEMEAAGLMNIDTFPCLVIRGICDYADTHKNKDWQGYAASTAAAYTKELLKSME</sequence>
<feature type="region of interest" description="Disordered" evidence="1">
    <location>
        <begin position="236"/>
        <end position="255"/>
    </location>
</feature>
<feature type="region of interest" description="Disordered" evidence="1">
    <location>
        <begin position="686"/>
        <end position="719"/>
    </location>
</feature>
<dbReference type="EMBL" id="JAAMPI010000477">
    <property type="protein sequence ID" value="KAF4631103.1"/>
    <property type="molecule type" value="Genomic_DNA"/>
</dbReference>
<name>A0A8H4RK52_9HELO</name>
<feature type="compositionally biased region" description="Polar residues" evidence="1">
    <location>
        <begin position="689"/>
        <end position="701"/>
    </location>
</feature>
<dbReference type="PANTHER" id="PTHR46082">
    <property type="entry name" value="ATP/GTP-BINDING PROTEIN-RELATED"/>
    <property type="match status" value="1"/>
</dbReference>
<feature type="region of interest" description="Disordered" evidence="1">
    <location>
        <begin position="575"/>
        <end position="596"/>
    </location>
</feature>
<evidence type="ECO:0000256" key="1">
    <source>
        <dbReference type="SAM" id="MobiDB-lite"/>
    </source>
</evidence>
<accession>A0A8H4RK52</accession>
<dbReference type="Gene3D" id="3.40.50.1580">
    <property type="entry name" value="Nucleoside phosphorylase domain"/>
    <property type="match status" value="1"/>
</dbReference>
<feature type="domain" description="Nucleoside phosphorylase" evidence="2">
    <location>
        <begin position="783"/>
        <end position="1049"/>
    </location>
</feature>
<gene>
    <name evidence="3" type="ORF">G7Y89_g7028</name>
</gene>
<dbReference type="InterPro" id="IPR035994">
    <property type="entry name" value="Nucleoside_phosphorylase_sf"/>
</dbReference>
<dbReference type="Pfam" id="PF01048">
    <property type="entry name" value="PNP_UDP_1"/>
    <property type="match status" value="1"/>
</dbReference>
<organism evidence="3 4">
    <name type="scientific">Cudoniella acicularis</name>
    <dbReference type="NCBI Taxonomy" id="354080"/>
    <lineage>
        <taxon>Eukaryota</taxon>
        <taxon>Fungi</taxon>
        <taxon>Dikarya</taxon>
        <taxon>Ascomycota</taxon>
        <taxon>Pezizomycotina</taxon>
        <taxon>Leotiomycetes</taxon>
        <taxon>Helotiales</taxon>
        <taxon>Tricladiaceae</taxon>
        <taxon>Cudoniella</taxon>
    </lineage>
</organism>
<dbReference type="AlphaFoldDB" id="A0A8H4RK52"/>
<proteinExistence type="predicted"/>
<protein>
    <recommendedName>
        <fullName evidence="2">Nucleoside phosphorylase domain-containing protein</fullName>
    </recommendedName>
</protein>
<reference evidence="3 4" key="1">
    <citation type="submission" date="2020-03" db="EMBL/GenBank/DDBJ databases">
        <title>Draft Genome Sequence of Cudoniella acicularis.</title>
        <authorList>
            <person name="Buettner E."/>
            <person name="Kellner H."/>
        </authorList>
    </citation>
    <scope>NUCLEOTIDE SEQUENCE [LARGE SCALE GENOMIC DNA]</scope>
    <source>
        <strain evidence="3 4">DSM 108380</strain>
    </source>
</reference>
<dbReference type="InterPro" id="IPR000845">
    <property type="entry name" value="Nucleoside_phosphorylase_d"/>
</dbReference>
<dbReference type="InterPro" id="IPR053137">
    <property type="entry name" value="NLR-like"/>
</dbReference>